<comment type="cofactor">
    <cofactor evidence="1 8">
        <name>Mg(2+)</name>
        <dbReference type="ChEBI" id="CHEBI:18420"/>
    </cofactor>
</comment>
<feature type="binding site" evidence="8">
    <location>
        <position position="96"/>
    </location>
    <ligand>
        <name>Mg(2+)</name>
        <dbReference type="ChEBI" id="CHEBI:18420"/>
    </ligand>
</feature>
<dbReference type="EC" id="3.1.-.-" evidence="8"/>
<dbReference type="InterPro" id="IPR002716">
    <property type="entry name" value="PIN_dom"/>
</dbReference>
<dbReference type="InterPro" id="IPR029060">
    <property type="entry name" value="PIN-like_dom_sf"/>
</dbReference>
<gene>
    <name evidence="8" type="primary">vapC</name>
    <name evidence="10" type="ORF">I7X12_01950</name>
</gene>
<dbReference type="GO" id="GO:0016787">
    <property type="term" value="F:hydrolase activity"/>
    <property type="evidence" value="ECO:0007669"/>
    <property type="project" value="UniProtKB-KW"/>
</dbReference>
<dbReference type="RefSeq" id="WP_198062214.1">
    <property type="nucleotide sequence ID" value="NZ_CP065856.1"/>
</dbReference>
<feature type="domain" description="PIN" evidence="9">
    <location>
        <begin position="1"/>
        <end position="121"/>
    </location>
</feature>
<dbReference type="OrthoDB" id="38049at2157"/>
<keyword evidence="6 8" id="KW-0460">Magnesium</keyword>
<reference evidence="10 11" key="1">
    <citation type="submission" date="2020-12" db="EMBL/GenBank/DDBJ databases">
        <title>Halosimplex halophilum sp. nov. and Halosimplex salinum sp. nov., two new members of the genus Halosimplex.</title>
        <authorList>
            <person name="Cui H.L."/>
        </authorList>
    </citation>
    <scope>NUCLEOTIDE SEQUENCE [LARGE SCALE GENOMIC DNA]</scope>
    <source>
        <strain evidence="10 11">YGH94</strain>
    </source>
</reference>
<dbReference type="GeneID" id="60587217"/>
<comment type="similarity">
    <text evidence="7 8">Belongs to the PINc/VapC protein family.</text>
</comment>
<dbReference type="KEGG" id="hlt:I7X12_01950"/>
<keyword evidence="11" id="KW-1185">Reference proteome</keyword>
<dbReference type="InterPro" id="IPR022907">
    <property type="entry name" value="VapC_family"/>
</dbReference>
<dbReference type="GO" id="GO:0004540">
    <property type="term" value="F:RNA nuclease activity"/>
    <property type="evidence" value="ECO:0007669"/>
    <property type="project" value="InterPro"/>
</dbReference>
<dbReference type="Pfam" id="PF01850">
    <property type="entry name" value="PIN"/>
    <property type="match status" value="1"/>
</dbReference>
<keyword evidence="2 8" id="KW-1277">Toxin-antitoxin system</keyword>
<dbReference type="AlphaFoldDB" id="A0A7T3FZ58"/>
<evidence type="ECO:0000256" key="7">
    <source>
        <dbReference type="ARBA" id="ARBA00038093"/>
    </source>
</evidence>
<keyword evidence="4 8" id="KW-0479">Metal-binding</keyword>
<dbReference type="InterPro" id="IPR050556">
    <property type="entry name" value="Type_II_TA_system_RNase"/>
</dbReference>
<sequence>MILDSTFLIDVLRGDEQVSERVAEIDDAGTPCVSSVTVMELIEGIYLADASTSERDAVEDLIENLTELPFDRRCAMEAGRVNAGLIRDGERIDEADVMIAATALVHDHAVVTRNVDHFDRIEPVTVVTY</sequence>
<comment type="function">
    <text evidence="8">Toxic component of a toxin-antitoxin (TA) system. An RNase.</text>
</comment>
<keyword evidence="3 8" id="KW-0540">Nuclease</keyword>
<evidence type="ECO:0000313" key="10">
    <source>
        <dbReference type="EMBL" id="QPV63424.1"/>
    </source>
</evidence>
<evidence type="ECO:0000256" key="2">
    <source>
        <dbReference type="ARBA" id="ARBA00022649"/>
    </source>
</evidence>
<dbReference type="Gene3D" id="3.40.50.1010">
    <property type="entry name" value="5'-nuclease"/>
    <property type="match status" value="1"/>
</dbReference>
<keyword evidence="5 8" id="KW-0378">Hydrolase</keyword>
<evidence type="ECO:0000256" key="8">
    <source>
        <dbReference type="HAMAP-Rule" id="MF_00265"/>
    </source>
</evidence>
<dbReference type="PANTHER" id="PTHR33653:SF1">
    <property type="entry name" value="RIBONUCLEASE VAPC2"/>
    <property type="match status" value="1"/>
</dbReference>
<dbReference type="HAMAP" id="MF_00265">
    <property type="entry name" value="VapC_Nob1"/>
    <property type="match status" value="1"/>
</dbReference>
<evidence type="ECO:0000256" key="6">
    <source>
        <dbReference type="ARBA" id="ARBA00022842"/>
    </source>
</evidence>
<evidence type="ECO:0000256" key="5">
    <source>
        <dbReference type="ARBA" id="ARBA00022801"/>
    </source>
</evidence>
<feature type="binding site" evidence="8">
    <location>
        <position position="4"/>
    </location>
    <ligand>
        <name>Mg(2+)</name>
        <dbReference type="ChEBI" id="CHEBI:18420"/>
    </ligand>
</feature>
<proteinExistence type="inferred from homology"/>
<evidence type="ECO:0000313" key="11">
    <source>
        <dbReference type="Proteomes" id="UP000595001"/>
    </source>
</evidence>
<dbReference type="EMBL" id="CP065856">
    <property type="protein sequence ID" value="QPV63424.1"/>
    <property type="molecule type" value="Genomic_DNA"/>
</dbReference>
<dbReference type="PANTHER" id="PTHR33653">
    <property type="entry name" value="RIBONUCLEASE VAPC2"/>
    <property type="match status" value="1"/>
</dbReference>
<accession>A0A7T3FZ58</accession>
<keyword evidence="8" id="KW-0800">Toxin</keyword>
<dbReference type="SUPFAM" id="SSF88723">
    <property type="entry name" value="PIN domain-like"/>
    <property type="match status" value="1"/>
</dbReference>
<protein>
    <recommendedName>
        <fullName evidence="8">Ribonuclease VapC</fullName>
        <shortName evidence="8">RNase VapC</shortName>
        <ecNumber evidence="8">3.1.-.-</ecNumber>
    </recommendedName>
    <alternativeName>
        <fullName evidence="8">Putative toxin VapC</fullName>
    </alternativeName>
</protein>
<organism evidence="10 11">
    <name type="scientific">Halosimplex litoreum</name>
    <dbReference type="NCBI Taxonomy" id="1198301"/>
    <lineage>
        <taxon>Archaea</taxon>
        <taxon>Methanobacteriati</taxon>
        <taxon>Methanobacteriota</taxon>
        <taxon>Stenosarchaea group</taxon>
        <taxon>Halobacteria</taxon>
        <taxon>Halobacteriales</taxon>
        <taxon>Haloarculaceae</taxon>
        <taxon>Halosimplex</taxon>
    </lineage>
</organism>
<dbReference type="GO" id="GO:0090729">
    <property type="term" value="F:toxin activity"/>
    <property type="evidence" value="ECO:0007669"/>
    <property type="project" value="UniProtKB-KW"/>
</dbReference>
<name>A0A7T3FZ58_9EURY</name>
<evidence type="ECO:0000256" key="1">
    <source>
        <dbReference type="ARBA" id="ARBA00001946"/>
    </source>
</evidence>
<evidence type="ECO:0000256" key="3">
    <source>
        <dbReference type="ARBA" id="ARBA00022722"/>
    </source>
</evidence>
<evidence type="ECO:0000259" key="9">
    <source>
        <dbReference type="Pfam" id="PF01850"/>
    </source>
</evidence>
<evidence type="ECO:0000256" key="4">
    <source>
        <dbReference type="ARBA" id="ARBA00022723"/>
    </source>
</evidence>
<dbReference type="Proteomes" id="UP000595001">
    <property type="component" value="Chromosome"/>
</dbReference>
<dbReference type="GO" id="GO:0000287">
    <property type="term" value="F:magnesium ion binding"/>
    <property type="evidence" value="ECO:0007669"/>
    <property type="project" value="UniProtKB-UniRule"/>
</dbReference>